<keyword evidence="2" id="KW-1185">Reference proteome</keyword>
<sequence>MQKARKVDGAEHAQSLEEILIRRVELERYSHTAEKRQCPRNDRKRLPHPSRPLIYLAVPHFNKLCLLVRKTAWVIEYNRTPSVLGHELRKVYCTLNVVEHCAVRISPSLFFLNRKLETSV</sequence>
<dbReference type="RefSeq" id="XP_001588122.1">
    <property type="nucleotide sequence ID" value="XM_001588072.1"/>
</dbReference>
<dbReference type="GeneID" id="5484287"/>
<dbReference type="AlphaFoldDB" id="A7EZ02"/>
<accession>A7EZ02</accession>
<dbReference type="InParanoid" id="A7EZ02"/>
<proteinExistence type="predicted"/>
<evidence type="ECO:0000313" key="2">
    <source>
        <dbReference type="Proteomes" id="UP000001312"/>
    </source>
</evidence>
<reference evidence="2" key="1">
    <citation type="journal article" date="2011" name="PLoS Genet.">
        <title>Genomic analysis of the necrotrophic fungal pathogens Sclerotinia sclerotiorum and Botrytis cinerea.</title>
        <authorList>
            <person name="Amselem J."/>
            <person name="Cuomo C.A."/>
            <person name="van Kan J.A."/>
            <person name="Viaud M."/>
            <person name="Benito E.P."/>
            <person name="Couloux A."/>
            <person name="Coutinho P.M."/>
            <person name="de Vries R.P."/>
            <person name="Dyer P.S."/>
            <person name="Fillinger S."/>
            <person name="Fournier E."/>
            <person name="Gout L."/>
            <person name="Hahn M."/>
            <person name="Kohn L."/>
            <person name="Lapalu N."/>
            <person name="Plummer K.M."/>
            <person name="Pradier J.M."/>
            <person name="Quevillon E."/>
            <person name="Sharon A."/>
            <person name="Simon A."/>
            <person name="ten Have A."/>
            <person name="Tudzynski B."/>
            <person name="Tudzynski P."/>
            <person name="Wincker P."/>
            <person name="Andrew M."/>
            <person name="Anthouard V."/>
            <person name="Beever R.E."/>
            <person name="Beffa R."/>
            <person name="Benoit I."/>
            <person name="Bouzid O."/>
            <person name="Brault B."/>
            <person name="Chen Z."/>
            <person name="Choquer M."/>
            <person name="Collemare J."/>
            <person name="Cotton P."/>
            <person name="Danchin E.G."/>
            <person name="Da Silva C."/>
            <person name="Gautier A."/>
            <person name="Giraud C."/>
            <person name="Giraud T."/>
            <person name="Gonzalez C."/>
            <person name="Grossetete S."/>
            <person name="Guldener U."/>
            <person name="Henrissat B."/>
            <person name="Howlett B.J."/>
            <person name="Kodira C."/>
            <person name="Kretschmer M."/>
            <person name="Lappartient A."/>
            <person name="Leroch M."/>
            <person name="Levis C."/>
            <person name="Mauceli E."/>
            <person name="Neuveglise C."/>
            <person name="Oeser B."/>
            <person name="Pearson M."/>
            <person name="Poulain J."/>
            <person name="Poussereau N."/>
            <person name="Quesneville H."/>
            <person name="Rascle C."/>
            <person name="Schumacher J."/>
            <person name="Segurens B."/>
            <person name="Sexton A."/>
            <person name="Silva E."/>
            <person name="Sirven C."/>
            <person name="Soanes D.M."/>
            <person name="Talbot N.J."/>
            <person name="Templeton M."/>
            <person name="Yandava C."/>
            <person name="Yarden O."/>
            <person name="Zeng Q."/>
            <person name="Rollins J.A."/>
            <person name="Lebrun M.H."/>
            <person name="Dickman M."/>
        </authorList>
    </citation>
    <scope>NUCLEOTIDE SEQUENCE [LARGE SCALE GENOMIC DNA]</scope>
    <source>
        <strain evidence="2">ATCC 18683 / 1980 / Ss-1</strain>
    </source>
</reference>
<name>A7EZ02_SCLS1</name>
<dbReference type="EMBL" id="CH476636">
    <property type="protein sequence ID" value="EDN94694.1"/>
    <property type="molecule type" value="Genomic_DNA"/>
</dbReference>
<gene>
    <name evidence="1" type="ORF">SS1G_10568</name>
</gene>
<evidence type="ECO:0000313" key="1">
    <source>
        <dbReference type="EMBL" id="EDN94694.1"/>
    </source>
</evidence>
<dbReference type="Proteomes" id="UP000001312">
    <property type="component" value="Unassembled WGS sequence"/>
</dbReference>
<organism evidence="1 2">
    <name type="scientific">Sclerotinia sclerotiorum (strain ATCC 18683 / 1980 / Ss-1)</name>
    <name type="common">White mold</name>
    <name type="synonym">Whetzelinia sclerotiorum</name>
    <dbReference type="NCBI Taxonomy" id="665079"/>
    <lineage>
        <taxon>Eukaryota</taxon>
        <taxon>Fungi</taxon>
        <taxon>Dikarya</taxon>
        <taxon>Ascomycota</taxon>
        <taxon>Pezizomycotina</taxon>
        <taxon>Leotiomycetes</taxon>
        <taxon>Helotiales</taxon>
        <taxon>Sclerotiniaceae</taxon>
        <taxon>Sclerotinia</taxon>
    </lineage>
</organism>
<protein>
    <submittedName>
        <fullName evidence="1">Uncharacterized protein</fullName>
    </submittedName>
</protein>
<dbReference type="KEGG" id="ssl:SS1G_10568"/>